<evidence type="ECO:0000259" key="13">
    <source>
        <dbReference type="Pfam" id="PF08546"/>
    </source>
</evidence>
<dbReference type="GO" id="GO:0050661">
    <property type="term" value="F:NADP binding"/>
    <property type="evidence" value="ECO:0007669"/>
    <property type="project" value="TreeGrafter"/>
</dbReference>
<evidence type="ECO:0000313" key="15">
    <source>
        <dbReference type="Proteomes" id="UP000028091"/>
    </source>
</evidence>
<reference evidence="14 15" key="1">
    <citation type="submission" date="2012-09" db="EMBL/GenBank/DDBJ databases">
        <title>Genome Sequence of Bacillus sp. DW5-4.</title>
        <authorList>
            <person name="Lai Q."/>
            <person name="Liu Y."/>
            <person name="Shao Z."/>
        </authorList>
    </citation>
    <scope>NUCLEOTIDE SEQUENCE [LARGE SCALE GENOMIC DNA]</scope>
    <source>
        <strain evidence="14 15">DW5-4</strain>
    </source>
</reference>
<dbReference type="Pfam" id="PF02558">
    <property type="entry name" value="ApbA"/>
    <property type="match status" value="1"/>
</dbReference>
<name>A0A081LFE0_9BACI</name>
<sequence length="299" mass="33610">MKIGIIGGGAIGLLCASYLSQQHDITVFTRRNEQAKEIRASGIERTVRGETFRAVAHADTGVKGIFDLLIVTVKYHHLQDVLDELSTLPRQRILFLQNGMAHLLDLENWKTAHQLYIGVVEHGAMKVSDHAVAHTGIGVIKWGAFHHKEAADVRNELNETSAHFQMVYTDEWKKVLEEKLLVNVCINPLTALLHVKNGELIANASYEYMMKCAFEEAVSVLGLSEKERLWSHVVSICDKTAANQSSMLQDIVKGRQTERKAIVGYLLKQAQAQEILTPHLAFFNRSLEVLEKKQTKSFE</sequence>
<evidence type="ECO:0000259" key="12">
    <source>
        <dbReference type="Pfam" id="PF02558"/>
    </source>
</evidence>
<comment type="caution">
    <text evidence="14">The sequence shown here is derived from an EMBL/GenBank/DDBJ whole genome shotgun (WGS) entry which is preliminary data.</text>
</comment>
<evidence type="ECO:0000256" key="11">
    <source>
        <dbReference type="RuleBase" id="RU362068"/>
    </source>
</evidence>
<accession>A0A081LFE0</accession>
<evidence type="ECO:0000256" key="10">
    <source>
        <dbReference type="ARBA" id="ARBA00048793"/>
    </source>
</evidence>
<feature type="domain" description="Ketopantoate reductase N-terminal" evidence="12">
    <location>
        <begin position="3"/>
        <end position="145"/>
    </location>
</feature>
<dbReference type="Gene3D" id="1.10.1040.10">
    <property type="entry name" value="N-(1-d-carboxylethyl)-l-norvaline Dehydrogenase, domain 2"/>
    <property type="match status" value="1"/>
</dbReference>
<evidence type="ECO:0000313" key="14">
    <source>
        <dbReference type="EMBL" id="KEP27966.1"/>
    </source>
</evidence>
<evidence type="ECO:0000256" key="9">
    <source>
        <dbReference type="ARBA" id="ARBA00032024"/>
    </source>
</evidence>
<dbReference type="Gene3D" id="3.40.50.720">
    <property type="entry name" value="NAD(P)-binding Rossmann-like Domain"/>
    <property type="match status" value="1"/>
</dbReference>
<keyword evidence="6 11" id="KW-0566">Pantothenate biosynthesis</keyword>
<dbReference type="InterPro" id="IPR013332">
    <property type="entry name" value="KPR_N"/>
</dbReference>
<dbReference type="NCBIfam" id="NF005093">
    <property type="entry name" value="PRK06522.2-4"/>
    <property type="match status" value="1"/>
</dbReference>
<feature type="domain" description="Ketopantoate reductase C-terminal" evidence="13">
    <location>
        <begin position="174"/>
        <end position="283"/>
    </location>
</feature>
<keyword evidence="7 11" id="KW-0521">NADP</keyword>
<dbReference type="OrthoDB" id="9800163at2"/>
<proteinExistence type="inferred from homology"/>
<dbReference type="InterPro" id="IPR003710">
    <property type="entry name" value="ApbA"/>
</dbReference>
<dbReference type="UniPathway" id="UPA00028">
    <property type="reaction ID" value="UER00004"/>
</dbReference>
<dbReference type="PANTHER" id="PTHR43765:SF2">
    <property type="entry name" value="2-DEHYDROPANTOATE 2-REDUCTASE"/>
    <property type="match status" value="1"/>
</dbReference>
<dbReference type="SUPFAM" id="SSF48179">
    <property type="entry name" value="6-phosphogluconate dehydrogenase C-terminal domain-like"/>
    <property type="match status" value="1"/>
</dbReference>
<gene>
    <name evidence="14" type="ORF">BA70_07790</name>
</gene>
<comment type="pathway">
    <text evidence="2 11">Cofactor biosynthesis; (R)-pantothenate biosynthesis; (R)-pantoate from 3-methyl-2-oxobutanoate: step 2/2.</text>
</comment>
<protein>
    <recommendedName>
        <fullName evidence="5 11">2-dehydropantoate 2-reductase</fullName>
        <ecNumber evidence="4 11">1.1.1.169</ecNumber>
    </recommendedName>
    <alternativeName>
        <fullName evidence="9 11">Ketopantoate reductase</fullName>
    </alternativeName>
</protein>
<dbReference type="AlphaFoldDB" id="A0A081LFE0"/>
<dbReference type="EMBL" id="JOTP01000002">
    <property type="protein sequence ID" value="KEP27966.1"/>
    <property type="molecule type" value="Genomic_DNA"/>
</dbReference>
<keyword evidence="8 11" id="KW-0560">Oxidoreductase</keyword>
<dbReference type="InterPro" id="IPR013752">
    <property type="entry name" value="KPA_reductase"/>
</dbReference>
<dbReference type="InterPro" id="IPR013328">
    <property type="entry name" value="6PGD_dom2"/>
</dbReference>
<dbReference type="GO" id="GO:0015940">
    <property type="term" value="P:pantothenate biosynthetic process"/>
    <property type="evidence" value="ECO:0007669"/>
    <property type="project" value="UniProtKB-UniPathway"/>
</dbReference>
<dbReference type="EC" id="1.1.1.169" evidence="4 11"/>
<dbReference type="PANTHER" id="PTHR43765">
    <property type="entry name" value="2-DEHYDROPANTOATE 2-REDUCTASE-RELATED"/>
    <property type="match status" value="1"/>
</dbReference>
<dbReference type="Pfam" id="PF08546">
    <property type="entry name" value="ApbA_C"/>
    <property type="match status" value="1"/>
</dbReference>
<comment type="similarity">
    <text evidence="3 11">Belongs to the ketopantoate reductase family.</text>
</comment>
<dbReference type="InterPro" id="IPR036291">
    <property type="entry name" value="NAD(P)-bd_dom_sf"/>
</dbReference>
<comment type="catalytic activity">
    <reaction evidence="10 11">
        <text>(R)-pantoate + NADP(+) = 2-dehydropantoate + NADPH + H(+)</text>
        <dbReference type="Rhea" id="RHEA:16233"/>
        <dbReference type="ChEBI" id="CHEBI:11561"/>
        <dbReference type="ChEBI" id="CHEBI:15378"/>
        <dbReference type="ChEBI" id="CHEBI:15980"/>
        <dbReference type="ChEBI" id="CHEBI:57783"/>
        <dbReference type="ChEBI" id="CHEBI:58349"/>
        <dbReference type="EC" id="1.1.1.169"/>
    </reaction>
</comment>
<dbReference type="NCBIfam" id="TIGR00745">
    <property type="entry name" value="apbA_panE"/>
    <property type="match status" value="1"/>
</dbReference>
<dbReference type="InterPro" id="IPR008927">
    <property type="entry name" value="6-PGluconate_DH-like_C_sf"/>
</dbReference>
<dbReference type="GO" id="GO:0008677">
    <property type="term" value="F:2-dehydropantoate 2-reductase activity"/>
    <property type="evidence" value="ECO:0007669"/>
    <property type="project" value="UniProtKB-EC"/>
</dbReference>
<organism evidence="14 15">
    <name type="scientific">Bacillus zhangzhouensis</name>
    <dbReference type="NCBI Taxonomy" id="1178540"/>
    <lineage>
        <taxon>Bacteria</taxon>
        <taxon>Bacillati</taxon>
        <taxon>Bacillota</taxon>
        <taxon>Bacilli</taxon>
        <taxon>Bacillales</taxon>
        <taxon>Bacillaceae</taxon>
        <taxon>Bacillus</taxon>
    </lineage>
</organism>
<evidence type="ECO:0000256" key="8">
    <source>
        <dbReference type="ARBA" id="ARBA00023002"/>
    </source>
</evidence>
<dbReference type="RefSeq" id="WP_034318011.1">
    <property type="nucleotide sequence ID" value="NZ_JOTP01000002.1"/>
</dbReference>
<evidence type="ECO:0000256" key="7">
    <source>
        <dbReference type="ARBA" id="ARBA00022857"/>
    </source>
</evidence>
<dbReference type="InterPro" id="IPR050838">
    <property type="entry name" value="Ketopantoate_reductase"/>
</dbReference>
<evidence type="ECO:0000256" key="1">
    <source>
        <dbReference type="ARBA" id="ARBA00002919"/>
    </source>
</evidence>
<dbReference type="GO" id="GO:0005737">
    <property type="term" value="C:cytoplasm"/>
    <property type="evidence" value="ECO:0007669"/>
    <property type="project" value="TreeGrafter"/>
</dbReference>
<comment type="function">
    <text evidence="1 11">Catalyzes the NADPH-dependent reduction of ketopantoate into pantoic acid.</text>
</comment>
<evidence type="ECO:0000256" key="3">
    <source>
        <dbReference type="ARBA" id="ARBA00007870"/>
    </source>
</evidence>
<evidence type="ECO:0000256" key="2">
    <source>
        <dbReference type="ARBA" id="ARBA00004994"/>
    </source>
</evidence>
<evidence type="ECO:0000256" key="4">
    <source>
        <dbReference type="ARBA" id="ARBA00013014"/>
    </source>
</evidence>
<dbReference type="eggNOG" id="COG1893">
    <property type="taxonomic scope" value="Bacteria"/>
</dbReference>
<dbReference type="Proteomes" id="UP000028091">
    <property type="component" value="Unassembled WGS sequence"/>
</dbReference>
<dbReference type="SUPFAM" id="SSF51735">
    <property type="entry name" value="NAD(P)-binding Rossmann-fold domains"/>
    <property type="match status" value="1"/>
</dbReference>
<evidence type="ECO:0000256" key="6">
    <source>
        <dbReference type="ARBA" id="ARBA00022655"/>
    </source>
</evidence>
<evidence type="ECO:0000256" key="5">
    <source>
        <dbReference type="ARBA" id="ARBA00019465"/>
    </source>
</evidence>
<keyword evidence="15" id="KW-1185">Reference proteome</keyword>